<dbReference type="RefSeq" id="XP_022586039.1">
    <property type="nucleotide sequence ID" value="XM_022721798.1"/>
</dbReference>
<feature type="transmembrane region" description="Helical" evidence="6">
    <location>
        <begin position="113"/>
        <end position="140"/>
    </location>
</feature>
<evidence type="ECO:0000256" key="2">
    <source>
        <dbReference type="ARBA" id="ARBA00022692"/>
    </source>
</evidence>
<dbReference type="OrthoDB" id="5429740at2759"/>
<keyword evidence="3 6" id="KW-1133">Transmembrane helix</keyword>
<dbReference type="PANTHER" id="PTHR33048:SF155">
    <property type="entry name" value="INTEGRAL MEMBRANE PROTEIN"/>
    <property type="match status" value="1"/>
</dbReference>
<dbReference type="InterPro" id="IPR052337">
    <property type="entry name" value="SAT4-like"/>
</dbReference>
<dbReference type="VEuPathDB" id="FungiDB:ASPZODRAFT_127616"/>
<dbReference type="STRING" id="1073090.A0A1L9SWH3"/>
<dbReference type="GeneID" id="34608263"/>
<accession>A0A1L9SWH3</accession>
<comment type="subcellular location">
    <subcellularLocation>
        <location evidence="1">Membrane</location>
        <topology evidence="1">Multi-pass membrane protein</topology>
    </subcellularLocation>
</comment>
<feature type="transmembrane region" description="Helical" evidence="6">
    <location>
        <begin position="152"/>
        <end position="175"/>
    </location>
</feature>
<proteinExistence type="inferred from homology"/>
<organism evidence="8 9">
    <name type="scientific">Penicilliopsis zonata CBS 506.65</name>
    <dbReference type="NCBI Taxonomy" id="1073090"/>
    <lineage>
        <taxon>Eukaryota</taxon>
        <taxon>Fungi</taxon>
        <taxon>Dikarya</taxon>
        <taxon>Ascomycota</taxon>
        <taxon>Pezizomycotina</taxon>
        <taxon>Eurotiomycetes</taxon>
        <taxon>Eurotiomycetidae</taxon>
        <taxon>Eurotiales</taxon>
        <taxon>Aspergillaceae</taxon>
        <taxon>Penicilliopsis</taxon>
    </lineage>
</organism>
<evidence type="ECO:0000256" key="6">
    <source>
        <dbReference type="SAM" id="Phobius"/>
    </source>
</evidence>
<evidence type="ECO:0000313" key="9">
    <source>
        <dbReference type="Proteomes" id="UP000184188"/>
    </source>
</evidence>
<evidence type="ECO:0000259" key="7">
    <source>
        <dbReference type="Pfam" id="PF20684"/>
    </source>
</evidence>
<sequence length="389" mass="42057">MRTRRLGWVDRDDELAAAAAAVVHQTEMSSDSETMSNRGPALAQGMWAAMAVAVVIVALRVVAKIKIHHFRVDDMLMVLALALSIASTVFLWLSVQDGFGQDLATLSLHKLELVLRAIAIQVPLITFSTTIARSAFILYLLGILGSNRAYQVALWGSLILQLACNIVSGILPLSICKDVRALWDPTVAAATTCGNTADVIKFSYFSSSINSATDLFLAVFPTVVFWNLNLKLSIKLSLITLMSLGILAMVASIIKTTKLKSVPSVTNLGAGGGVELIRWGYTENVIIIITSSVPCIRPLIMSSVRKFSSAARSRSYELTAPFTGNKATTRNATVQSRTHERYGMGSMSRSTETGSIERILGQDHYLDSEAGITKQVEISVISSGDPSMR</sequence>
<dbReference type="Pfam" id="PF20684">
    <property type="entry name" value="Fung_rhodopsin"/>
    <property type="match status" value="1"/>
</dbReference>
<keyword evidence="4 6" id="KW-0472">Membrane</keyword>
<dbReference type="EMBL" id="KV878336">
    <property type="protein sequence ID" value="OJJ51529.1"/>
    <property type="molecule type" value="Genomic_DNA"/>
</dbReference>
<keyword evidence="2 6" id="KW-0812">Transmembrane</keyword>
<evidence type="ECO:0000256" key="5">
    <source>
        <dbReference type="ARBA" id="ARBA00038359"/>
    </source>
</evidence>
<evidence type="ECO:0000256" key="1">
    <source>
        <dbReference type="ARBA" id="ARBA00004141"/>
    </source>
</evidence>
<dbReference type="Proteomes" id="UP000184188">
    <property type="component" value="Unassembled WGS sequence"/>
</dbReference>
<evidence type="ECO:0000256" key="3">
    <source>
        <dbReference type="ARBA" id="ARBA00022989"/>
    </source>
</evidence>
<name>A0A1L9SWH3_9EURO</name>
<dbReference type="PANTHER" id="PTHR33048">
    <property type="entry name" value="PTH11-LIKE INTEGRAL MEMBRANE PROTEIN (AFU_ORTHOLOGUE AFUA_5G11245)"/>
    <property type="match status" value="1"/>
</dbReference>
<feature type="transmembrane region" description="Helical" evidence="6">
    <location>
        <begin position="41"/>
        <end position="63"/>
    </location>
</feature>
<comment type="similarity">
    <text evidence="5">Belongs to the SAT4 family.</text>
</comment>
<evidence type="ECO:0000313" key="8">
    <source>
        <dbReference type="EMBL" id="OJJ51529.1"/>
    </source>
</evidence>
<evidence type="ECO:0000256" key="4">
    <source>
        <dbReference type="ARBA" id="ARBA00023136"/>
    </source>
</evidence>
<protein>
    <recommendedName>
        <fullName evidence="7">Rhodopsin domain-containing protein</fullName>
    </recommendedName>
</protein>
<keyword evidence="9" id="KW-1185">Reference proteome</keyword>
<dbReference type="GO" id="GO:0016020">
    <property type="term" value="C:membrane"/>
    <property type="evidence" value="ECO:0007669"/>
    <property type="project" value="UniProtKB-SubCell"/>
</dbReference>
<feature type="transmembrane region" description="Helical" evidence="6">
    <location>
        <begin position="236"/>
        <end position="254"/>
    </location>
</feature>
<reference evidence="9" key="1">
    <citation type="journal article" date="2017" name="Genome Biol.">
        <title>Comparative genomics reveals high biological diversity and specific adaptations in the industrially and medically important fungal genus Aspergillus.</title>
        <authorList>
            <person name="de Vries R.P."/>
            <person name="Riley R."/>
            <person name="Wiebenga A."/>
            <person name="Aguilar-Osorio G."/>
            <person name="Amillis S."/>
            <person name="Uchima C.A."/>
            <person name="Anderluh G."/>
            <person name="Asadollahi M."/>
            <person name="Askin M."/>
            <person name="Barry K."/>
            <person name="Battaglia E."/>
            <person name="Bayram O."/>
            <person name="Benocci T."/>
            <person name="Braus-Stromeyer S.A."/>
            <person name="Caldana C."/>
            <person name="Canovas D."/>
            <person name="Cerqueira G.C."/>
            <person name="Chen F."/>
            <person name="Chen W."/>
            <person name="Choi C."/>
            <person name="Clum A."/>
            <person name="Dos Santos R.A."/>
            <person name="Damasio A.R."/>
            <person name="Diallinas G."/>
            <person name="Emri T."/>
            <person name="Fekete E."/>
            <person name="Flipphi M."/>
            <person name="Freyberg S."/>
            <person name="Gallo A."/>
            <person name="Gournas C."/>
            <person name="Habgood R."/>
            <person name="Hainaut M."/>
            <person name="Harispe M.L."/>
            <person name="Henrissat B."/>
            <person name="Hilden K.S."/>
            <person name="Hope R."/>
            <person name="Hossain A."/>
            <person name="Karabika E."/>
            <person name="Karaffa L."/>
            <person name="Karanyi Z."/>
            <person name="Krasevec N."/>
            <person name="Kuo A."/>
            <person name="Kusch H."/>
            <person name="LaButti K."/>
            <person name="Lagendijk E.L."/>
            <person name="Lapidus A."/>
            <person name="Levasseur A."/>
            <person name="Lindquist E."/>
            <person name="Lipzen A."/>
            <person name="Logrieco A.F."/>
            <person name="MacCabe A."/>
            <person name="Maekelae M.R."/>
            <person name="Malavazi I."/>
            <person name="Melin P."/>
            <person name="Meyer V."/>
            <person name="Mielnichuk N."/>
            <person name="Miskei M."/>
            <person name="Molnar A.P."/>
            <person name="Mule G."/>
            <person name="Ngan C.Y."/>
            <person name="Orejas M."/>
            <person name="Orosz E."/>
            <person name="Ouedraogo J.P."/>
            <person name="Overkamp K.M."/>
            <person name="Park H.-S."/>
            <person name="Perrone G."/>
            <person name="Piumi F."/>
            <person name="Punt P.J."/>
            <person name="Ram A.F."/>
            <person name="Ramon A."/>
            <person name="Rauscher S."/>
            <person name="Record E."/>
            <person name="Riano-Pachon D.M."/>
            <person name="Robert V."/>
            <person name="Roehrig J."/>
            <person name="Ruller R."/>
            <person name="Salamov A."/>
            <person name="Salih N.S."/>
            <person name="Samson R.A."/>
            <person name="Sandor E."/>
            <person name="Sanguinetti M."/>
            <person name="Schuetze T."/>
            <person name="Sepcic K."/>
            <person name="Shelest E."/>
            <person name="Sherlock G."/>
            <person name="Sophianopoulou V."/>
            <person name="Squina F.M."/>
            <person name="Sun H."/>
            <person name="Susca A."/>
            <person name="Todd R.B."/>
            <person name="Tsang A."/>
            <person name="Unkles S.E."/>
            <person name="van de Wiele N."/>
            <person name="van Rossen-Uffink D."/>
            <person name="Oliveira J.V."/>
            <person name="Vesth T.C."/>
            <person name="Visser J."/>
            <person name="Yu J.-H."/>
            <person name="Zhou M."/>
            <person name="Andersen M.R."/>
            <person name="Archer D.B."/>
            <person name="Baker S.E."/>
            <person name="Benoit I."/>
            <person name="Brakhage A.A."/>
            <person name="Braus G.H."/>
            <person name="Fischer R."/>
            <person name="Frisvad J.C."/>
            <person name="Goldman G.H."/>
            <person name="Houbraken J."/>
            <person name="Oakley B."/>
            <person name="Pocsi I."/>
            <person name="Scazzocchio C."/>
            <person name="Seiboth B."/>
            <person name="vanKuyk P.A."/>
            <person name="Wortman J."/>
            <person name="Dyer P.S."/>
            <person name="Grigoriev I.V."/>
        </authorList>
    </citation>
    <scope>NUCLEOTIDE SEQUENCE [LARGE SCALE GENOMIC DNA]</scope>
    <source>
        <strain evidence="9">CBS 506.65</strain>
    </source>
</reference>
<dbReference type="AlphaFoldDB" id="A0A1L9SWH3"/>
<feature type="transmembrane region" description="Helical" evidence="6">
    <location>
        <begin position="75"/>
        <end position="93"/>
    </location>
</feature>
<gene>
    <name evidence="8" type="ORF">ASPZODRAFT_127616</name>
</gene>
<feature type="domain" description="Rhodopsin" evidence="7">
    <location>
        <begin position="59"/>
        <end position="300"/>
    </location>
</feature>
<dbReference type="InterPro" id="IPR049326">
    <property type="entry name" value="Rhodopsin_dom_fungi"/>
</dbReference>